<dbReference type="SUPFAM" id="SSF53335">
    <property type="entry name" value="S-adenosyl-L-methionine-dependent methyltransferases"/>
    <property type="match status" value="1"/>
</dbReference>
<sequence>MPCPALPGRPFGTLDCGTHSYPVIDGIPVIRHGQVPVQDHTTDTVEVTGPTVATLLADVRAGRGHRALVRLLAFDPELPWPLPRIPVLRTALTTGPALPLARWHRRRTVRRLLTEDTASQTAQDWMQLFYLRSRGIDREQYTYFFHRFAQPRTLAALALLGTLPQHDPRPVLDLACGFGHLTHAIGHRGHEVLGTDRNYFQLWVARHFLAPKAQFVCADAADPLPFAEGAFSAALCADAFHLLPGKQHLVGELRRTTPDGPLLITRTGNALVQPNEGRELSPTGYTDLLGDLHHQVFDDQELISAYLANTAPRPLDQADTRKWITILATPRPVTAPRPRPDGHWPHAAGTLTVNPVYHRTPTGTGEQLLFQFPSCWYAFENHAMLDYHLPATTVDAATLADLDAGRGQAAVRELISGFAVIGVPDRYARAR</sequence>
<dbReference type="Proteomes" id="UP000019225">
    <property type="component" value="Chromosome"/>
</dbReference>
<organism evidence="2 3">
    <name type="scientific">Kutzneria albida DSM 43870</name>
    <dbReference type="NCBI Taxonomy" id="1449976"/>
    <lineage>
        <taxon>Bacteria</taxon>
        <taxon>Bacillati</taxon>
        <taxon>Actinomycetota</taxon>
        <taxon>Actinomycetes</taxon>
        <taxon>Pseudonocardiales</taxon>
        <taxon>Pseudonocardiaceae</taxon>
        <taxon>Kutzneria</taxon>
    </lineage>
</organism>
<evidence type="ECO:0000313" key="3">
    <source>
        <dbReference type="Proteomes" id="UP000019225"/>
    </source>
</evidence>
<accession>W5WHZ8</accession>
<dbReference type="HOGENOM" id="CLU_677722_0_0_11"/>
<dbReference type="Pfam" id="PF13649">
    <property type="entry name" value="Methyltransf_25"/>
    <property type="match status" value="1"/>
</dbReference>
<evidence type="ECO:0000259" key="1">
    <source>
        <dbReference type="Pfam" id="PF13649"/>
    </source>
</evidence>
<reference evidence="2 3" key="1">
    <citation type="journal article" date="2014" name="BMC Genomics">
        <title>Complete genome sequence of producer of the glycopeptide antibiotic Aculeximycin Kutzneria albida DSM 43870T, a representative of minor genus of Pseudonocardiaceae.</title>
        <authorList>
            <person name="Rebets Y."/>
            <person name="Tokovenko B."/>
            <person name="Lushchyk I."/>
            <person name="Ruckert C."/>
            <person name="Zaburannyi N."/>
            <person name="Bechthold A."/>
            <person name="Kalinowski J."/>
            <person name="Luzhetskyy A."/>
        </authorList>
    </citation>
    <scope>NUCLEOTIDE SEQUENCE [LARGE SCALE GENOMIC DNA]</scope>
    <source>
        <strain evidence="2">DSM 43870</strain>
    </source>
</reference>
<dbReference type="Gene3D" id="3.40.50.150">
    <property type="entry name" value="Vaccinia Virus protein VP39"/>
    <property type="match status" value="1"/>
</dbReference>
<name>W5WHZ8_9PSEU</name>
<dbReference type="STRING" id="1449976.KALB_4422"/>
<dbReference type="InterPro" id="IPR041698">
    <property type="entry name" value="Methyltransf_25"/>
</dbReference>
<gene>
    <name evidence="2" type="ORF">KALB_4422</name>
</gene>
<dbReference type="eggNOG" id="COG0500">
    <property type="taxonomic scope" value="Bacteria"/>
</dbReference>
<dbReference type="InterPro" id="IPR029063">
    <property type="entry name" value="SAM-dependent_MTases_sf"/>
</dbReference>
<dbReference type="CDD" id="cd02440">
    <property type="entry name" value="AdoMet_MTases"/>
    <property type="match status" value="1"/>
</dbReference>
<dbReference type="KEGG" id="kal:KALB_4422"/>
<dbReference type="EMBL" id="CP007155">
    <property type="protein sequence ID" value="AHH97784.1"/>
    <property type="molecule type" value="Genomic_DNA"/>
</dbReference>
<protein>
    <recommendedName>
        <fullName evidence="1">Methyltransferase domain-containing protein</fullName>
    </recommendedName>
</protein>
<dbReference type="AlphaFoldDB" id="W5WHZ8"/>
<feature type="domain" description="Methyltransferase" evidence="1">
    <location>
        <begin position="171"/>
        <end position="256"/>
    </location>
</feature>
<proteinExistence type="predicted"/>
<keyword evidence="3" id="KW-1185">Reference proteome</keyword>
<evidence type="ECO:0000313" key="2">
    <source>
        <dbReference type="EMBL" id="AHH97784.1"/>
    </source>
</evidence>